<keyword evidence="5 6" id="KW-0472">Membrane</keyword>
<feature type="transmembrane region" description="Helical" evidence="6">
    <location>
        <begin position="313"/>
        <end position="333"/>
    </location>
</feature>
<protein>
    <submittedName>
        <fullName evidence="8">MFS transporter</fullName>
    </submittedName>
</protein>
<keyword evidence="3 6" id="KW-0812">Transmembrane</keyword>
<evidence type="ECO:0000256" key="4">
    <source>
        <dbReference type="ARBA" id="ARBA00022989"/>
    </source>
</evidence>
<evidence type="ECO:0000313" key="9">
    <source>
        <dbReference type="Proteomes" id="UP000824115"/>
    </source>
</evidence>
<dbReference type="Proteomes" id="UP000824115">
    <property type="component" value="Unassembled WGS sequence"/>
</dbReference>
<comment type="subcellular location">
    <subcellularLocation>
        <location evidence="1">Membrane</location>
        <topology evidence="1">Multi-pass membrane protein</topology>
    </subcellularLocation>
</comment>
<dbReference type="InterPro" id="IPR020846">
    <property type="entry name" value="MFS_dom"/>
</dbReference>
<dbReference type="Gene3D" id="1.20.1720.10">
    <property type="entry name" value="Multidrug resistance protein D"/>
    <property type="match status" value="1"/>
</dbReference>
<dbReference type="Gene3D" id="1.20.1250.20">
    <property type="entry name" value="MFS general substrate transporter like domains"/>
    <property type="match status" value="1"/>
</dbReference>
<feature type="transmembrane region" description="Helical" evidence="6">
    <location>
        <begin position="276"/>
        <end position="301"/>
    </location>
</feature>
<dbReference type="PANTHER" id="PTHR42718">
    <property type="entry name" value="MAJOR FACILITATOR SUPERFAMILY MULTIDRUG TRANSPORTER MFSC"/>
    <property type="match status" value="1"/>
</dbReference>
<evidence type="ECO:0000256" key="3">
    <source>
        <dbReference type="ARBA" id="ARBA00022692"/>
    </source>
</evidence>
<evidence type="ECO:0000256" key="5">
    <source>
        <dbReference type="ARBA" id="ARBA00023136"/>
    </source>
</evidence>
<dbReference type="Pfam" id="PF07690">
    <property type="entry name" value="MFS_1"/>
    <property type="match status" value="1"/>
</dbReference>
<dbReference type="EMBL" id="DXAW01000005">
    <property type="protein sequence ID" value="HIZ84889.1"/>
    <property type="molecule type" value="Genomic_DNA"/>
</dbReference>
<evidence type="ECO:0000256" key="1">
    <source>
        <dbReference type="ARBA" id="ARBA00004141"/>
    </source>
</evidence>
<feature type="transmembrane region" description="Helical" evidence="6">
    <location>
        <begin position="438"/>
        <end position="456"/>
    </location>
</feature>
<reference evidence="8" key="1">
    <citation type="journal article" date="2021" name="PeerJ">
        <title>Extensive microbial diversity within the chicken gut microbiome revealed by metagenomics and culture.</title>
        <authorList>
            <person name="Gilroy R."/>
            <person name="Ravi A."/>
            <person name="Getino M."/>
            <person name="Pursley I."/>
            <person name="Horton D.L."/>
            <person name="Alikhan N.F."/>
            <person name="Baker D."/>
            <person name="Gharbi K."/>
            <person name="Hall N."/>
            <person name="Watson M."/>
            <person name="Adriaenssens E.M."/>
            <person name="Foster-Nyarko E."/>
            <person name="Jarju S."/>
            <person name="Secka A."/>
            <person name="Antonio M."/>
            <person name="Oren A."/>
            <person name="Chaudhuri R.R."/>
            <person name="La Ragione R."/>
            <person name="Hildebrand F."/>
            <person name="Pallen M.J."/>
        </authorList>
    </citation>
    <scope>NUCLEOTIDE SEQUENCE</scope>
    <source>
        <strain evidence="8">Gambia16-554</strain>
    </source>
</reference>
<feature type="transmembrane region" description="Helical" evidence="6">
    <location>
        <begin position="89"/>
        <end position="113"/>
    </location>
</feature>
<accession>A0A9D2K8J9</accession>
<feature type="transmembrane region" description="Helical" evidence="6">
    <location>
        <begin position="148"/>
        <end position="169"/>
    </location>
</feature>
<keyword evidence="2" id="KW-0813">Transport</keyword>
<feature type="transmembrane region" description="Helical" evidence="6">
    <location>
        <begin position="237"/>
        <end position="255"/>
    </location>
</feature>
<gene>
    <name evidence="8" type="ORF">IAC04_00125</name>
</gene>
<feature type="transmembrane region" description="Helical" evidence="6">
    <location>
        <begin position="20"/>
        <end position="40"/>
    </location>
</feature>
<keyword evidence="4 6" id="KW-1133">Transmembrane helix</keyword>
<evidence type="ECO:0000256" key="2">
    <source>
        <dbReference type="ARBA" id="ARBA00022448"/>
    </source>
</evidence>
<dbReference type="CDD" id="cd17321">
    <property type="entry name" value="MFS_MMR_MDR_like"/>
    <property type="match status" value="1"/>
</dbReference>
<dbReference type="GO" id="GO:0016020">
    <property type="term" value="C:membrane"/>
    <property type="evidence" value="ECO:0007669"/>
    <property type="project" value="UniProtKB-SubCell"/>
</dbReference>
<name>A0A9D2K8J9_9BACT</name>
<comment type="caution">
    <text evidence="8">The sequence shown here is derived from an EMBL/GenBank/DDBJ whole genome shotgun (WGS) entry which is preliminary data.</text>
</comment>
<evidence type="ECO:0000259" key="7">
    <source>
        <dbReference type="PROSITE" id="PS50850"/>
    </source>
</evidence>
<feature type="transmembrane region" description="Helical" evidence="6">
    <location>
        <begin position="175"/>
        <end position="194"/>
    </location>
</feature>
<feature type="transmembrane region" description="Helical" evidence="6">
    <location>
        <begin position="340"/>
        <end position="360"/>
    </location>
</feature>
<feature type="domain" description="Major facilitator superfamily (MFS) profile" evidence="7">
    <location>
        <begin position="23"/>
        <end position="459"/>
    </location>
</feature>
<dbReference type="InterPro" id="IPR011701">
    <property type="entry name" value="MFS"/>
</dbReference>
<organism evidence="8 9">
    <name type="scientific">Candidatus Coprenecus stercoravium</name>
    <dbReference type="NCBI Taxonomy" id="2840735"/>
    <lineage>
        <taxon>Bacteria</taxon>
        <taxon>Pseudomonadati</taxon>
        <taxon>Bacteroidota</taxon>
        <taxon>Bacteroidia</taxon>
        <taxon>Bacteroidales</taxon>
        <taxon>Rikenellaceae</taxon>
        <taxon>Rikenellaceae incertae sedis</taxon>
        <taxon>Candidatus Coprenecus</taxon>
    </lineage>
</organism>
<reference evidence="8" key="2">
    <citation type="submission" date="2021-04" db="EMBL/GenBank/DDBJ databases">
        <authorList>
            <person name="Gilroy R."/>
        </authorList>
    </citation>
    <scope>NUCLEOTIDE SEQUENCE</scope>
    <source>
        <strain evidence="8">Gambia16-554</strain>
    </source>
</reference>
<dbReference type="PROSITE" id="PS50850">
    <property type="entry name" value="MFS"/>
    <property type="match status" value="1"/>
</dbReference>
<evidence type="ECO:0000313" key="8">
    <source>
        <dbReference type="EMBL" id="HIZ84889.1"/>
    </source>
</evidence>
<dbReference type="InterPro" id="IPR036259">
    <property type="entry name" value="MFS_trans_sf"/>
</dbReference>
<dbReference type="AlphaFoldDB" id="A0A9D2K8J9"/>
<feature type="transmembrane region" description="Helical" evidence="6">
    <location>
        <begin position="119"/>
        <end position="139"/>
    </location>
</feature>
<proteinExistence type="predicted"/>
<evidence type="ECO:0000256" key="6">
    <source>
        <dbReference type="SAM" id="Phobius"/>
    </source>
</evidence>
<dbReference type="SUPFAM" id="SSF103473">
    <property type="entry name" value="MFS general substrate transporter"/>
    <property type="match status" value="1"/>
</dbReference>
<dbReference type="PRINTS" id="PR01036">
    <property type="entry name" value="TCRTETB"/>
</dbReference>
<dbReference type="GO" id="GO:0022857">
    <property type="term" value="F:transmembrane transporter activity"/>
    <property type="evidence" value="ECO:0007669"/>
    <property type="project" value="InterPro"/>
</dbReference>
<feature type="transmembrane region" description="Helical" evidence="6">
    <location>
        <begin position="60"/>
        <end position="77"/>
    </location>
</feature>
<dbReference type="PANTHER" id="PTHR42718:SF9">
    <property type="entry name" value="MAJOR FACILITATOR SUPERFAMILY MULTIDRUG TRANSPORTER MFSC"/>
    <property type="match status" value="1"/>
</dbReference>
<sequence length="459" mass="49593">MEEGRITGNMDWDGLHRPRIYYAMIAVFCGIFLSVVDGNICNVALPAIAQELGVSSADSIWVINAFQLVIMMTLLPFSTLGELYSYKKVYLSGVAVFTVASVLCTMSHTLLMLTASRAFQGLGASMMMSVNTSIAKLIFPKRHLGKGVGINATVVALAAVSGPSIAAAILSFASWPWLFAINIPAGIVTFFMGWRFLPDNPTHVAGRRFNFKDALLNAVVFGLLIGCIELYSHDGSLTVVLIGVAFLIVSAWFYVRSQLRREYPMLPFDLLRRPMFSMSVITSIVSYTAQMLALVGMPFLLLHTFGMNAVETGVVMTSWPFVVMFVAPLSGSLSGRVHPGILGSAGLLLMSAGCFLLSYVPEDASHWDIAWRLMMCGAGFGFFQSPNNHMLLSSAPNHRAGSASGMLSTARLVGQSTGAALVALLFHLYGDKAPHDAMLLAGILTVCSALFSFLRLRAK</sequence>
<feature type="transmembrane region" description="Helical" evidence="6">
    <location>
        <begin position="214"/>
        <end position="231"/>
    </location>
</feature>